<feature type="region of interest" description="Disordered" evidence="1">
    <location>
        <begin position="108"/>
        <end position="137"/>
    </location>
</feature>
<keyword evidence="4" id="KW-1185">Reference proteome</keyword>
<evidence type="ECO:0000313" key="4">
    <source>
        <dbReference type="Proteomes" id="UP001479436"/>
    </source>
</evidence>
<proteinExistence type="predicted"/>
<feature type="compositionally biased region" description="Low complexity" evidence="1">
    <location>
        <begin position="108"/>
        <end position="134"/>
    </location>
</feature>
<keyword evidence="2" id="KW-0732">Signal</keyword>
<protein>
    <submittedName>
        <fullName evidence="3">Uncharacterized protein</fullName>
    </submittedName>
</protein>
<gene>
    <name evidence="3" type="ORF">K7432_010667</name>
</gene>
<feature type="chain" id="PRO_5046695379" evidence="2">
    <location>
        <begin position="21"/>
        <end position="191"/>
    </location>
</feature>
<feature type="signal peptide" evidence="2">
    <location>
        <begin position="1"/>
        <end position="20"/>
    </location>
</feature>
<accession>A0ABR2WNI7</accession>
<reference evidence="3 4" key="1">
    <citation type="submission" date="2023-04" db="EMBL/GenBank/DDBJ databases">
        <title>Genome of Basidiobolus ranarum AG-B5.</title>
        <authorList>
            <person name="Stajich J.E."/>
            <person name="Carter-House D."/>
            <person name="Gryganskyi A."/>
        </authorList>
    </citation>
    <scope>NUCLEOTIDE SEQUENCE [LARGE SCALE GENOMIC DNA]</scope>
    <source>
        <strain evidence="3 4">AG-B5</strain>
    </source>
</reference>
<organism evidence="3 4">
    <name type="scientific">Basidiobolus ranarum</name>
    <dbReference type="NCBI Taxonomy" id="34480"/>
    <lineage>
        <taxon>Eukaryota</taxon>
        <taxon>Fungi</taxon>
        <taxon>Fungi incertae sedis</taxon>
        <taxon>Zoopagomycota</taxon>
        <taxon>Entomophthoromycotina</taxon>
        <taxon>Basidiobolomycetes</taxon>
        <taxon>Basidiobolales</taxon>
        <taxon>Basidiobolaceae</taxon>
        <taxon>Basidiobolus</taxon>
    </lineage>
</organism>
<dbReference type="Proteomes" id="UP001479436">
    <property type="component" value="Unassembled WGS sequence"/>
</dbReference>
<comment type="caution">
    <text evidence="3">The sequence shown here is derived from an EMBL/GenBank/DDBJ whole genome shotgun (WGS) entry which is preliminary data.</text>
</comment>
<evidence type="ECO:0000313" key="3">
    <source>
        <dbReference type="EMBL" id="KAK9763029.1"/>
    </source>
</evidence>
<evidence type="ECO:0000256" key="1">
    <source>
        <dbReference type="SAM" id="MobiDB-lite"/>
    </source>
</evidence>
<dbReference type="EMBL" id="JASJQH010000752">
    <property type="protein sequence ID" value="KAK9763029.1"/>
    <property type="molecule type" value="Genomic_DNA"/>
</dbReference>
<evidence type="ECO:0000256" key="2">
    <source>
        <dbReference type="SAM" id="SignalP"/>
    </source>
</evidence>
<name>A0ABR2WNI7_9FUNG</name>
<sequence>MHFSNIVIGAILATLSAVSAVPSIPCNQNSGASYYCEGSSFFVCQTSTSKWLLQNTCVGDCCDTPAYAAFCPNCDSQPTTSKTTTSASTKTTASSSITKSTVPVTVTPTKSTATTKPTTKSTKTVPPSTTTTTSDKPDATVAPGADCLVNGRYGCAGSYFLVCQNGKWAVQNNCGGTCCSMFQYAQYCYNC</sequence>